<feature type="signal peptide" evidence="2">
    <location>
        <begin position="1"/>
        <end position="17"/>
    </location>
</feature>
<dbReference type="InterPro" id="IPR011042">
    <property type="entry name" value="6-blade_b-propeller_TolB-like"/>
</dbReference>
<accession>A0A1Y5TTU2</accession>
<dbReference type="EMBL" id="FWFV01000016">
    <property type="protein sequence ID" value="SLN69534.1"/>
    <property type="molecule type" value="Genomic_DNA"/>
</dbReference>
<dbReference type="SUPFAM" id="SSF50952">
    <property type="entry name" value="Soluble quinoprotein glucose dehydrogenase"/>
    <property type="match status" value="1"/>
</dbReference>
<feature type="domain" description="Glucose/Sorbosone dehydrogenase" evidence="3">
    <location>
        <begin position="44"/>
        <end position="364"/>
    </location>
</feature>
<dbReference type="InterPro" id="IPR012938">
    <property type="entry name" value="Glc/Sorbosone_DH"/>
</dbReference>
<dbReference type="PANTHER" id="PTHR19328">
    <property type="entry name" value="HEDGEHOG-INTERACTING PROTEIN"/>
    <property type="match status" value="1"/>
</dbReference>
<reference evidence="4 5" key="1">
    <citation type="submission" date="2017-03" db="EMBL/GenBank/DDBJ databases">
        <authorList>
            <person name="Afonso C.L."/>
            <person name="Miller P.J."/>
            <person name="Scott M.A."/>
            <person name="Spackman E."/>
            <person name="Goraichik I."/>
            <person name="Dimitrov K.M."/>
            <person name="Suarez D.L."/>
            <person name="Swayne D.E."/>
        </authorList>
    </citation>
    <scope>NUCLEOTIDE SEQUENCE [LARGE SCALE GENOMIC DNA]</scope>
    <source>
        <strain evidence="4 5">CECT 7066</strain>
    </source>
</reference>
<keyword evidence="2" id="KW-0732">Signal</keyword>
<dbReference type="OrthoDB" id="9770043at2"/>
<dbReference type="GO" id="GO:0016491">
    <property type="term" value="F:oxidoreductase activity"/>
    <property type="evidence" value="ECO:0007669"/>
    <property type="project" value="UniProtKB-KW"/>
</dbReference>
<dbReference type="InterPro" id="IPR011041">
    <property type="entry name" value="Quinoprot_gluc/sorb_DH_b-prop"/>
</dbReference>
<organism evidence="4 5">
    <name type="scientific">Palleronia marisminoris</name>
    <dbReference type="NCBI Taxonomy" id="315423"/>
    <lineage>
        <taxon>Bacteria</taxon>
        <taxon>Pseudomonadati</taxon>
        <taxon>Pseudomonadota</taxon>
        <taxon>Alphaproteobacteria</taxon>
        <taxon>Rhodobacterales</taxon>
        <taxon>Roseobacteraceae</taxon>
        <taxon>Palleronia</taxon>
    </lineage>
</organism>
<dbReference type="PANTHER" id="PTHR19328:SF75">
    <property type="entry name" value="ALDOSE SUGAR DEHYDROGENASE YLII"/>
    <property type="match status" value="1"/>
</dbReference>
<sequence>MRLSLIALLAFSGPALAQPSPPNQVESVNTGEVPISIVEIATGLDTPWGMTFLPDGQMLVTELPGDLVVVSPDGTVSDPIEGTPPVFAQGQGGLMDVALHPDFAENRQVYLSFAEPGEGATAGTALGRGRLSDDLSRIEDWEVIFRQEPKVEGPNHFGNRIVFDGDGHVFLALGERFQFGPAQELSNTLGAVVRLNLDGTIPEDNPFVGEEGAEDAIWSYGHRNIEAAIWHPEMEQVWVTEMGPLGGDELNALEPGANYGWPVVSWGINYDGVEIPNPSEFPEFADAVYNWSPVRSPSGMILYTGELFPEWQGDVLFGSLSAGGVEHVDMEGGEVAGSEFIPMNTRIRDVVQGPDGGVYLLTNVSGDAAGAVWRMEPLEVHPPSADGGRSGPGAEEDGASD</sequence>
<protein>
    <submittedName>
        <fullName evidence="4">Soluble aldose sugar dehydrogenase YliI</fullName>
        <ecNumber evidence="4">1.1.5.-</ecNumber>
    </submittedName>
</protein>
<gene>
    <name evidence="4" type="primary">yliI_2</name>
    <name evidence="4" type="ORF">PAM7066_03521</name>
</gene>
<proteinExistence type="predicted"/>
<feature type="chain" id="PRO_5010995331" evidence="2">
    <location>
        <begin position="18"/>
        <end position="401"/>
    </location>
</feature>
<keyword evidence="5" id="KW-1185">Reference proteome</keyword>
<dbReference type="RefSeq" id="WP_085855476.1">
    <property type="nucleotide sequence ID" value="NZ_FOPF01000017.1"/>
</dbReference>
<dbReference type="Pfam" id="PF07995">
    <property type="entry name" value="GSDH"/>
    <property type="match status" value="1"/>
</dbReference>
<evidence type="ECO:0000256" key="2">
    <source>
        <dbReference type="SAM" id="SignalP"/>
    </source>
</evidence>
<keyword evidence="4" id="KW-0560">Oxidoreductase</keyword>
<feature type="region of interest" description="Disordered" evidence="1">
    <location>
        <begin position="379"/>
        <end position="401"/>
    </location>
</feature>
<dbReference type="AlphaFoldDB" id="A0A1Y5TTU2"/>
<dbReference type="EC" id="1.1.5.-" evidence="4"/>
<evidence type="ECO:0000259" key="3">
    <source>
        <dbReference type="Pfam" id="PF07995"/>
    </source>
</evidence>
<name>A0A1Y5TTU2_9RHOB</name>
<dbReference type="Proteomes" id="UP000193870">
    <property type="component" value="Unassembled WGS sequence"/>
</dbReference>
<dbReference type="Gene3D" id="2.120.10.30">
    <property type="entry name" value="TolB, C-terminal domain"/>
    <property type="match status" value="1"/>
</dbReference>
<evidence type="ECO:0000313" key="5">
    <source>
        <dbReference type="Proteomes" id="UP000193870"/>
    </source>
</evidence>
<evidence type="ECO:0000313" key="4">
    <source>
        <dbReference type="EMBL" id="SLN69534.1"/>
    </source>
</evidence>
<evidence type="ECO:0000256" key="1">
    <source>
        <dbReference type="SAM" id="MobiDB-lite"/>
    </source>
</evidence>